<gene>
    <name evidence="7" type="ORF">KCQ71_09610</name>
</gene>
<proteinExistence type="predicted"/>
<evidence type="ECO:0000259" key="6">
    <source>
        <dbReference type="Pfam" id="PF04069"/>
    </source>
</evidence>
<dbReference type="Proteomes" id="UP000826651">
    <property type="component" value="Unassembled WGS sequence"/>
</dbReference>
<keyword evidence="3" id="KW-1003">Cell membrane</keyword>
<dbReference type="SUPFAM" id="SSF53850">
    <property type="entry name" value="Periplasmic binding protein-like II"/>
    <property type="match status" value="1"/>
</dbReference>
<dbReference type="RefSeq" id="WP_223405244.1">
    <property type="nucleotide sequence ID" value="NZ_JAGSHT010000010.1"/>
</dbReference>
<dbReference type="PANTHER" id="PTHR47737">
    <property type="entry name" value="GLYCINE BETAINE/PROLINE BETAINE TRANSPORT SYSTEM PERMEASE PROTEIN PROW"/>
    <property type="match status" value="1"/>
</dbReference>
<dbReference type="InterPro" id="IPR007210">
    <property type="entry name" value="ABC_Gly_betaine_transp_sub-bd"/>
</dbReference>
<feature type="domain" description="ABC-type glycine betaine transport system substrate-binding" evidence="6">
    <location>
        <begin position="47"/>
        <end position="295"/>
    </location>
</feature>
<evidence type="ECO:0000313" key="8">
    <source>
        <dbReference type="Proteomes" id="UP000826651"/>
    </source>
</evidence>
<evidence type="ECO:0000256" key="4">
    <source>
        <dbReference type="ARBA" id="ARBA00023136"/>
    </source>
</evidence>
<keyword evidence="5" id="KW-0732">Signal</keyword>
<protein>
    <submittedName>
        <fullName evidence="7">Glycine betaine ABC transporter substrate-binding protein</fullName>
    </submittedName>
</protein>
<dbReference type="PANTHER" id="PTHR47737:SF1">
    <property type="entry name" value="GLYCINE BETAINE_PROLINE BETAINE TRANSPORT SYSTEM PERMEASE PROTEIN PROW"/>
    <property type="match status" value="1"/>
</dbReference>
<dbReference type="Pfam" id="PF04069">
    <property type="entry name" value="OpuAC"/>
    <property type="match status" value="1"/>
</dbReference>
<dbReference type="Gene3D" id="3.40.190.100">
    <property type="entry name" value="Glycine betaine-binding periplasmic protein, domain 2"/>
    <property type="match status" value="1"/>
</dbReference>
<evidence type="ECO:0000256" key="1">
    <source>
        <dbReference type="ARBA" id="ARBA00004236"/>
    </source>
</evidence>
<evidence type="ECO:0000256" key="5">
    <source>
        <dbReference type="SAM" id="SignalP"/>
    </source>
</evidence>
<keyword evidence="2" id="KW-0813">Transport</keyword>
<reference evidence="7 8" key="1">
    <citation type="submission" date="2021-04" db="EMBL/GenBank/DDBJ databases">
        <title>Ruania sp. nov., isolated from sandy soil of mangrove forest.</title>
        <authorList>
            <person name="Ge X."/>
            <person name="Huang R."/>
            <person name="Liu W."/>
        </authorList>
    </citation>
    <scope>NUCLEOTIDE SEQUENCE [LARGE SCALE GENOMIC DNA]</scope>
    <source>
        <strain evidence="7 8">N2-46</strain>
    </source>
</reference>
<name>A0ABS7S918_9MICO</name>
<keyword evidence="4" id="KW-0472">Membrane</keyword>
<feature type="signal peptide" evidence="5">
    <location>
        <begin position="1"/>
        <end position="23"/>
    </location>
</feature>
<keyword evidence="8" id="KW-1185">Reference proteome</keyword>
<feature type="chain" id="PRO_5046386929" evidence="5">
    <location>
        <begin position="24"/>
        <end position="307"/>
    </location>
</feature>
<dbReference type="Gene3D" id="3.10.105.10">
    <property type="entry name" value="Dipeptide-binding Protein, Domain 3"/>
    <property type="match status" value="2"/>
</dbReference>
<sequence>MRSTLRRTTTVLAGITALSLGLAACGGGGTDAGGDSDDGAGTGDDLDTVTIGIPAGWDEGVAVSYLWKAVLENNGYTVEVEDADIGVVFTSVAGGGYDLMFDAWLPVTHEDLVAEYGEQLEDLGSWYEGAALTIAVNEDSPAQSIADLASMSDEYGNRLVGIDAGAGLTRITQEEVIPTYELEGMEFVISSTAAMLAELQGATDSGDNIAVTLWRPHWAYDAYPIRDLEDPEATLGDSEEIHTFGRLGFGEDFPQFAGWLENFTLTDEQLASLENLMLNENGGTDNDASAQQWLEDNPDFVESVTGA</sequence>
<dbReference type="CDD" id="cd13639">
    <property type="entry name" value="PBP2_OpuAC_like"/>
    <property type="match status" value="1"/>
</dbReference>
<comment type="caution">
    <text evidence="7">The sequence shown here is derived from an EMBL/GenBank/DDBJ whole genome shotgun (WGS) entry which is preliminary data.</text>
</comment>
<dbReference type="EMBL" id="JAGSHT010000010">
    <property type="protein sequence ID" value="MBZ2196408.1"/>
    <property type="molecule type" value="Genomic_DNA"/>
</dbReference>
<organism evidence="7 8">
    <name type="scientific">Occultella gossypii</name>
    <dbReference type="NCBI Taxonomy" id="2800820"/>
    <lineage>
        <taxon>Bacteria</taxon>
        <taxon>Bacillati</taxon>
        <taxon>Actinomycetota</taxon>
        <taxon>Actinomycetes</taxon>
        <taxon>Micrococcales</taxon>
        <taxon>Ruaniaceae</taxon>
        <taxon>Occultella</taxon>
    </lineage>
</organism>
<comment type="subcellular location">
    <subcellularLocation>
        <location evidence="1">Cell membrane</location>
    </subcellularLocation>
</comment>
<accession>A0ABS7S918</accession>
<evidence type="ECO:0000256" key="2">
    <source>
        <dbReference type="ARBA" id="ARBA00022448"/>
    </source>
</evidence>
<evidence type="ECO:0000313" key="7">
    <source>
        <dbReference type="EMBL" id="MBZ2196408.1"/>
    </source>
</evidence>
<evidence type="ECO:0000256" key="3">
    <source>
        <dbReference type="ARBA" id="ARBA00022475"/>
    </source>
</evidence>
<dbReference type="PROSITE" id="PS51257">
    <property type="entry name" value="PROKAR_LIPOPROTEIN"/>
    <property type="match status" value="1"/>
</dbReference>